<reference evidence="1" key="1">
    <citation type="submission" date="2019-08" db="EMBL/GenBank/DDBJ databases">
        <authorList>
            <person name="Kucharzyk K."/>
            <person name="Murdoch R.W."/>
            <person name="Higgins S."/>
            <person name="Loffler F."/>
        </authorList>
    </citation>
    <scope>NUCLEOTIDE SEQUENCE</scope>
</reference>
<gene>
    <name evidence="1" type="ORF">SDC9_185142</name>
</gene>
<accession>A0A645HGV5</accession>
<comment type="caution">
    <text evidence="1">The sequence shown here is derived from an EMBL/GenBank/DDBJ whole genome shotgun (WGS) entry which is preliminary data.</text>
</comment>
<sequence>MLPRNAAFYLHAVKLLVKYDIVQVFIVLQNKRDVVQVILEHGRARLILQLFLPLDITITSREIIGRLRLSF</sequence>
<dbReference type="EMBL" id="VSSQ01092379">
    <property type="protein sequence ID" value="MPN37622.1"/>
    <property type="molecule type" value="Genomic_DNA"/>
</dbReference>
<proteinExistence type="predicted"/>
<evidence type="ECO:0000313" key="1">
    <source>
        <dbReference type="EMBL" id="MPN37622.1"/>
    </source>
</evidence>
<name>A0A645HGV5_9ZZZZ</name>
<organism evidence="1">
    <name type="scientific">bioreactor metagenome</name>
    <dbReference type="NCBI Taxonomy" id="1076179"/>
    <lineage>
        <taxon>unclassified sequences</taxon>
        <taxon>metagenomes</taxon>
        <taxon>ecological metagenomes</taxon>
    </lineage>
</organism>
<dbReference type="AlphaFoldDB" id="A0A645HGV5"/>
<protein>
    <submittedName>
        <fullName evidence="1">Uncharacterized protein</fullName>
    </submittedName>
</protein>